<feature type="signal peptide" evidence="1">
    <location>
        <begin position="1"/>
        <end position="19"/>
    </location>
</feature>
<dbReference type="EMBL" id="SMLW01000647">
    <property type="protein sequence ID" value="MTI27909.1"/>
    <property type="molecule type" value="Genomic_DNA"/>
</dbReference>
<dbReference type="Proteomes" id="UP000798808">
    <property type="component" value="Unassembled WGS sequence"/>
</dbReference>
<evidence type="ECO:0008006" key="4">
    <source>
        <dbReference type="Google" id="ProtNLM"/>
    </source>
</evidence>
<organism evidence="2 3">
    <name type="scientific">Fulvivirga kasyanovii</name>
    <dbReference type="NCBI Taxonomy" id="396812"/>
    <lineage>
        <taxon>Bacteria</taxon>
        <taxon>Pseudomonadati</taxon>
        <taxon>Bacteroidota</taxon>
        <taxon>Cytophagia</taxon>
        <taxon>Cytophagales</taxon>
        <taxon>Fulvivirgaceae</taxon>
        <taxon>Fulvivirga</taxon>
    </lineage>
</organism>
<keyword evidence="1" id="KW-0732">Signal</keyword>
<reference evidence="2 3" key="1">
    <citation type="submission" date="2019-02" db="EMBL/GenBank/DDBJ databases">
        <authorList>
            <person name="Goldberg S.R."/>
            <person name="Haltli B.A."/>
            <person name="Correa H."/>
            <person name="Russell K.G."/>
        </authorList>
    </citation>
    <scope>NUCLEOTIDE SEQUENCE [LARGE SCALE GENOMIC DNA]</scope>
    <source>
        <strain evidence="2 3">JCM 16186</strain>
    </source>
</reference>
<comment type="caution">
    <text evidence="2">The sequence shown here is derived from an EMBL/GenBank/DDBJ whole genome shotgun (WGS) entry which is preliminary data.</text>
</comment>
<gene>
    <name evidence="2" type="ORF">E1163_23330</name>
</gene>
<protein>
    <recommendedName>
        <fullName evidence="4">DUF4367 domain-containing protein</fullName>
    </recommendedName>
</protein>
<evidence type="ECO:0000313" key="2">
    <source>
        <dbReference type="EMBL" id="MTI27909.1"/>
    </source>
</evidence>
<sequence>MKKPLLYLALLLFSTVAYAQDKAVHYKELQKHLPESLAGFTAEGDPDGNMFEMNDMSYSSAMREYSKGDSYLTVTIMDYKGAASMYQGSTMAWNNSMSYEDEEQKAHSVSINGMNGWFSYDKSNKETTLLLGINGRYLVTINITENEDEDLAENIAKTLNLNGLPQ</sequence>
<dbReference type="RefSeq" id="WP_155174909.1">
    <property type="nucleotide sequence ID" value="NZ_BAAAFL010000012.1"/>
</dbReference>
<name>A0ABW9RUL2_9BACT</name>
<proteinExistence type="predicted"/>
<evidence type="ECO:0000313" key="3">
    <source>
        <dbReference type="Proteomes" id="UP000798808"/>
    </source>
</evidence>
<keyword evidence="3" id="KW-1185">Reference proteome</keyword>
<evidence type="ECO:0000256" key="1">
    <source>
        <dbReference type="SAM" id="SignalP"/>
    </source>
</evidence>
<accession>A0ABW9RUL2</accession>
<feature type="chain" id="PRO_5045106199" description="DUF4367 domain-containing protein" evidence="1">
    <location>
        <begin position="20"/>
        <end position="166"/>
    </location>
</feature>